<name>A0A846QMX9_9BACT</name>
<dbReference type="InterPro" id="IPR006638">
    <property type="entry name" value="Elp3/MiaA/NifB-like_rSAM"/>
</dbReference>
<comment type="caution">
    <text evidence="10">The sequence shown here is derived from an EMBL/GenBank/DDBJ whole genome shotgun (WGS) entry which is preliminary data.</text>
</comment>
<dbReference type="Gene3D" id="3.80.30.20">
    <property type="entry name" value="tm_1862 like domain"/>
    <property type="match status" value="1"/>
</dbReference>
<dbReference type="PROSITE" id="PS51449">
    <property type="entry name" value="MTTASE_N"/>
    <property type="match status" value="1"/>
</dbReference>
<dbReference type="InterPro" id="IPR007197">
    <property type="entry name" value="rSAM"/>
</dbReference>
<feature type="domain" description="MTTase N-terminal" evidence="8">
    <location>
        <begin position="5"/>
        <end position="118"/>
    </location>
</feature>
<keyword evidence="5" id="KW-0479">Metal-binding</keyword>
<evidence type="ECO:0000256" key="1">
    <source>
        <dbReference type="ARBA" id="ARBA00001966"/>
    </source>
</evidence>
<keyword evidence="3 10" id="KW-0808">Transferase</keyword>
<dbReference type="InterPro" id="IPR005839">
    <property type="entry name" value="Methylthiotransferase"/>
</dbReference>
<dbReference type="SFLD" id="SFLDG01082">
    <property type="entry name" value="B12-binding_domain_containing"/>
    <property type="match status" value="1"/>
</dbReference>
<feature type="domain" description="Radical SAM core" evidence="9">
    <location>
        <begin position="136"/>
        <end position="374"/>
    </location>
</feature>
<evidence type="ECO:0000256" key="2">
    <source>
        <dbReference type="ARBA" id="ARBA00022485"/>
    </source>
</evidence>
<dbReference type="GO" id="GO:0035598">
    <property type="term" value="F:tRNA (N(6)-L-threonylcarbamoyladenosine(37)-C(2))-methylthiotransferase activity"/>
    <property type="evidence" value="ECO:0007669"/>
    <property type="project" value="TreeGrafter"/>
</dbReference>
<dbReference type="CDD" id="cd01335">
    <property type="entry name" value="Radical_SAM"/>
    <property type="match status" value="1"/>
</dbReference>
<dbReference type="GO" id="GO:0051539">
    <property type="term" value="F:4 iron, 4 sulfur cluster binding"/>
    <property type="evidence" value="ECO:0007669"/>
    <property type="project" value="UniProtKB-KW"/>
</dbReference>
<reference evidence="10 11" key="1">
    <citation type="submission" date="2020-03" db="EMBL/GenBank/DDBJ databases">
        <title>Genomic Encyclopedia of Type Strains, Phase IV (KMG-IV): sequencing the most valuable type-strain genomes for metagenomic binning, comparative biology and taxonomic classification.</title>
        <authorList>
            <person name="Goeker M."/>
        </authorList>
    </citation>
    <scope>NUCLEOTIDE SEQUENCE [LARGE SCALE GENOMIC DNA]</scope>
    <source>
        <strain evidence="10 11">DSM 24233</strain>
    </source>
</reference>
<dbReference type="InterPro" id="IPR013848">
    <property type="entry name" value="Methylthiotransferase_N"/>
</dbReference>
<evidence type="ECO:0000313" key="10">
    <source>
        <dbReference type="EMBL" id="NJB69451.1"/>
    </source>
</evidence>
<organism evidence="10 11">
    <name type="scientific">Desulfobaculum xiamenense</name>
    <dbReference type="NCBI Taxonomy" id="995050"/>
    <lineage>
        <taxon>Bacteria</taxon>
        <taxon>Pseudomonadati</taxon>
        <taxon>Thermodesulfobacteriota</taxon>
        <taxon>Desulfovibrionia</taxon>
        <taxon>Desulfovibrionales</taxon>
        <taxon>Desulfovibrionaceae</taxon>
        <taxon>Desulfobaculum</taxon>
    </lineage>
</organism>
<keyword evidence="11" id="KW-1185">Reference proteome</keyword>
<dbReference type="PROSITE" id="PS01278">
    <property type="entry name" value="MTTASE_RADICAL"/>
    <property type="match status" value="1"/>
</dbReference>
<dbReference type="PANTHER" id="PTHR11918:SF45">
    <property type="entry name" value="THREONYLCARBAMOYLADENOSINE TRNA METHYLTHIOTRANSFERASE"/>
    <property type="match status" value="1"/>
</dbReference>
<dbReference type="RefSeq" id="WP_167942535.1">
    <property type="nucleotide sequence ID" value="NZ_JAATJA010000005.1"/>
</dbReference>
<evidence type="ECO:0000313" key="11">
    <source>
        <dbReference type="Proteomes" id="UP000580856"/>
    </source>
</evidence>
<dbReference type="InterPro" id="IPR020612">
    <property type="entry name" value="Methylthiotransferase_CS"/>
</dbReference>
<dbReference type="EMBL" id="JAATJA010000005">
    <property type="protein sequence ID" value="NJB69451.1"/>
    <property type="molecule type" value="Genomic_DNA"/>
</dbReference>
<dbReference type="InterPro" id="IPR038135">
    <property type="entry name" value="Methylthiotransferase_N_sf"/>
</dbReference>
<dbReference type="SMART" id="SM00729">
    <property type="entry name" value="Elp3"/>
    <property type="match status" value="1"/>
</dbReference>
<evidence type="ECO:0000256" key="5">
    <source>
        <dbReference type="ARBA" id="ARBA00022723"/>
    </source>
</evidence>
<dbReference type="Pfam" id="PF00919">
    <property type="entry name" value="UPF0004"/>
    <property type="match status" value="1"/>
</dbReference>
<keyword evidence="7" id="KW-0411">Iron-sulfur</keyword>
<evidence type="ECO:0000256" key="3">
    <source>
        <dbReference type="ARBA" id="ARBA00022679"/>
    </source>
</evidence>
<comment type="cofactor">
    <cofactor evidence="1">
        <name>[4Fe-4S] cluster</name>
        <dbReference type="ChEBI" id="CHEBI:49883"/>
    </cofactor>
</comment>
<accession>A0A846QMX9</accession>
<dbReference type="PANTHER" id="PTHR11918">
    <property type="entry name" value="RADICAL SAM PROTEINS"/>
    <property type="match status" value="1"/>
</dbReference>
<dbReference type="Proteomes" id="UP000580856">
    <property type="component" value="Unassembled WGS sequence"/>
</dbReference>
<evidence type="ECO:0000256" key="7">
    <source>
        <dbReference type="ARBA" id="ARBA00023014"/>
    </source>
</evidence>
<dbReference type="NCBIfam" id="TIGR00089">
    <property type="entry name" value="MiaB/RimO family radical SAM methylthiotransferase"/>
    <property type="match status" value="1"/>
</dbReference>
<dbReference type="InterPro" id="IPR058240">
    <property type="entry name" value="rSAM_sf"/>
</dbReference>
<evidence type="ECO:0000259" key="9">
    <source>
        <dbReference type="PROSITE" id="PS51918"/>
    </source>
</evidence>
<evidence type="ECO:0000256" key="6">
    <source>
        <dbReference type="ARBA" id="ARBA00023004"/>
    </source>
</evidence>
<dbReference type="PROSITE" id="PS51918">
    <property type="entry name" value="RADICAL_SAM"/>
    <property type="match status" value="1"/>
</dbReference>
<dbReference type="SUPFAM" id="SSF102114">
    <property type="entry name" value="Radical SAM enzymes"/>
    <property type="match status" value="1"/>
</dbReference>
<evidence type="ECO:0000259" key="8">
    <source>
        <dbReference type="PROSITE" id="PS51449"/>
    </source>
</evidence>
<dbReference type="SFLD" id="SFLDS00029">
    <property type="entry name" value="Radical_SAM"/>
    <property type="match status" value="1"/>
</dbReference>
<keyword evidence="4" id="KW-0949">S-adenosyl-L-methionine</keyword>
<sequence length="441" mass="48445">MKHPERFHIATLGCKINQYESQSIREAWIAAGREEAEDPALADVIVVNSCAVTAHAIRDLRHEARRLMRLAPDAELVITGCAAQVMADELAKDFEGARIVPQARKTDLLILPMAPVAPQPEDTPAPRRFPEFSISGYNRVRAVVKVQDGCTHRCTYCIIPHTRGASISRPMADIAAEIRRLFDAGWHEVTLSGINLAQYGTDLDGAPNFWDLLAHLDADLAADWAGRARLRISSLDPGQLTDQALDVLGASRMACPHLHVSLQSLAPAVLRRMGRGHYAPEQVANWLERLGRIWPLFGLGADFITGFPGETDEDFAQTLAACEALPLSYAHVFPYSRRPGTPAARYPEQVAHKVKKHRATLLRAVAERGKTTFLGRLAAQPALDVVVEGLSPIRGVCQHYADCRFDTPIAQAKRRMMLRATPVRVDGTTLVVAPAADAHDR</sequence>
<dbReference type="GO" id="GO:0046872">
    <property type="term" value="F:metal ion binding"/>
    <property type="evidence" value="ECO:0007669"/>
    <property type="project" value="UniProtKB-KW"/>
</dbReference>
<protein>
    <submittedName>
        <fullName evidence="10">MiaB/RimO family radical SAM methylthiotransferase</fullName>
    </submittedName>
</protein>
<dbReference type="InterPro" id="IPR023404">
    <property type="entry name" value="rSAM_horseshoe"/>
</dbReference>
<dbReference type="Gene3D" id="3.40.50.12160">
    <property type="entry name" value="Methylthiotransferase, N-terminal domain"/>
    <property type="match status" value="1"/>
</dbReference>
<gene>
    <name evidence="10" type="ORF">GGQ74_003153</name>
</gene>
<evidence type="ECO:0000256" key="4">
    <source>
        <dbReference type="ARBA" id="ARBA00022691"/>
    </source>
</evidence>
<keyword evidence="6" id="KW-0408">Iron</keyword>
<proteinExistence type="predicted"/>
<keyword evidence="2" id="KW-0004">4Fe-4S</keyword>
<dbReference type="Pfam" id="PF04055">
    <property type="entry name" value="Radical_SAM"/>
    <property type="match status" value="1"/>
</dbReference>
<dbReference type="AlphaFoldDB" id="A0A846QMX9"/>